<feature type="transmembrane region" description="Helical" evidence="5">
    <location>
        <begin position="118"/>
        <end position="138"/>
    </location>
</feature>
<sequence length="494" mass="53908">MTIIYATTAPADCKSEANFAPSGPCGSSRCAPQPAETVTVTVTQTRFMRNTNRRTLTSSAIFWFLVYGGTDLAQSVGWNQPVSVILLTPEYQYSWFIGVIIGACVAALTMTFLPKTAYYLLGGIMQLTGAIIFTSAPYEYTALLAARYVGGVGIGLITVPFLIHVGEISTPTRGVDSAIEQIGLAMGLCIQVTYDTEWSLSLDISTNLAHGIVGIAFSVIGLLVTLVSVESPVFYIRRNQEEKARQCQQMLVAGNLPNTVNALFEEARLYVVESERRSLGEELSASVMPFCKLFFFRCFVAFTLSLPLTLSIVGSTAISEGTVNAWPLYVWSAMRLISTLFAACALDTLGRKGVSLLGLLCMAGLMLGMAGIYATPANIYSWYYMGQVCNLGLAFQAFAGLFICSSCPYLGEAFPMRVKPFFVGLIVACEQVIHIIVIVAFKPTTEYLFQYFLIVGIIMLLGLIFFAVAMPETKKLTLRKAGELFQRVHNVNPY</sequence>
<evidence type="ECO:0000256" key="2">
    <source>
        <dbReference type="ARBA" id="ARBA00022692"/>
    </source>
</evidence>
<feature type="transmembrane region" description="Helical" evidence="5">
    <location>
        <begin position="326"/>
        <end position="346"/>
    </location>
</feature>
<evidence type="ECO:0000313" key="7">
    <source>
        <dbReference type="Proteomes" id="UP001500889"/>
    </source>
</evidence>
<feature type="transmembrane region" description="Helical" evidence="5">
    <location>
        <begin position="422"/>
        <end position="441"/>
    </location>
</feature>
<keyword evidence="2 5" id="KW-0812">Transmembrane</keyword>
<feature type="transmembrane region" description="Helical" evidence="5">
    <location>
        <begin position="393"/>
        <end position="410"/>
    </location>
</feature>
<organism evidence="6 7">
    <name type="scientific">Drosophila madeirensis</name>
    <name type="common">Fruit fly</name>
    <dbReference type="NCBI Taxonomy" id="30013"/>
    <lineage>
        <taxon>Eukaryota</taxon>
        <taxon>Metazoa</taxon>
        <taxon>Ecdysozoa</taxon>
        <taxon>Arthropoda</taxon>
        <taxon>Hexapoda</taxon>
        <taxon>Insecta</taxon>
        <taxon>Pterygota</taxon>
        <taxon>Neoptera</taxon>
        <taxon>Endopterygota</taxon>
        <taxon>Diptera</taxon>
        <taxon>Brachycera</taxon>
        <taxon>Muscomorpha</taxon>
        <taxon>Ephydroidea</taxon>
        <taxon>Drosophilidae</taxon>
        <taxon>Drosophila</taxon>
        <taxon>Sophophora</taxon>
    </lineage>
</organism>
<evidence type="ECO:0000256" key="3">
    <source>
        <dbReference type="ARBA" id="ARBA00022989"/>
    </source>
</evidence>
<comment type="subcellular location">
    <subcellularLocation>
        <location evidence="1">Membrane</location>
    </subcellularLocation>
</comment>
<dbReference type="Proteomes" id="UP001500889">
    <property type="component" value="Chromosome O"/>
</dbReference>
<dbReference type="InterPro" id="IPR005828">
    <property type="entry name" value="MFS_sugar_transport-like"/>
</dbReference>
<dbReference type="PANTHER" id="PTHR23529:SF2">
    <property type="entry name" value="GH19118P-RELATED"/>
    <property type="match status" value="1"/>
</dbReference>
<feature type="transmembrane region" description="Helical" evidence="5">
    <location>
        <begin position="294"/>
        <end position="314"/>
    </location>
</feature>
<dbReference type="PANTHER" id="PTHR23529">
    <property type="entry name" value="GH19118P-RELATED"/>
    <property type="match status" value="1"/>
</dbReference>
<feature type="transmembrane region" description="Helical" evidence="5">
    <location>
        <begin position="175"/>
        <end position="194"/>
    </location>
</feature>
<dbReference type="GO" id="GO:0022857">
    <property type="term" value="F:transmembrane transporter activity"/>
    <property type="evidence" value="ECO:0007669"/>
    <property type="project" value="InterPro"/>
</dbReference>
<feature type="transmembrane region" description="Helical" evidence="5">
    <location>
        <begin position="144"/>
        <end position="163"/>
    </location>
</feature>
<feature type="transmembrane region" description="Helical" evidence="5">
    <location>
        <begin position="353"/>
        <end position="373"/>
    </location>
</feature>
<dbReference type="SUPFAM" id="SSF103473">
    <property type="entry name" value="MFS general substrate transporter"/>
    <property type="match status" value="1"/>
</dbReference>
<evidence type="ECO:0000256" key="4">
    <source>
        <dbReference type="ARBA" id="ARBA00023136"/>
    </source>
</evidence>
<dbReference type="Pfam" id="PF00083">
    <property type="entry name" value="Sugar_tr"/>
    <property type="match status" value="1"/>
</dbReference>
<keyword evidence="3 5" id="KW-1133">Transmembrane helix</keyword>
<feature type="transmembrane region" description="Helical" evidence="5">
    <location>
        <begin position="55"/>
        <end position="73"/>
    </location>
</feature>
<dbReference type="AlphaFoldDB" id="A0AAU9F278"/>
<reference evidence="6 7" key="1">
    <citation type="submission" date="2024-02" db="EMBL/GenBank/DDBJ databases">
        <title>A chromosome-level genome assembly of Drosophila madeirensis, a fruit fly species endemic to Madeira island.</title>
        <authorList>
            <person name="Tomihara K."/>
            <person name="Llopart A."/>
            <person name="Yamamoto D."/>
        </authorList>
    </citation>
    <scope>NUCLEOTIDE SEQUENCE [LARGE SCALE GENOMIC DNA]</scope>
    <source>
        <strain evidence="6 7">RF1</strain>
    </source>
</reference>
<name>A0AAU9F278_DROMD</name>
<keyword evidence="7" id="KW-1185">Reference proteome</keyword>
<dbReference type="GO" id="GO:0016020">
    <property type="term" value="C:membrane"/>
    <property type="evidence" value="ECO:0007669"/>
    <property type="project" value="UniProtKB-SubCell"/>
</dbReference>
<protein>
    <submittedName>
        <fullName evidence="6">Facilitated trehalose transporter Tret1-like</fullName>
    </submittedName>
</protein>
<dbReference type="EMBL" id="AP029263">
    <property type="protein sequence ID" value="BFF89959.1"/>
    <property type="molecule type" value="Genomic_DNA"/>
</dbReference>
<evidence type="ECO:0000256" key="5">
    <source>
        <dbReference type="SAM" id="Phobius"/>
    </source>
</evidence>
<proteinExistence type="predicted"/>
<dbReference type="InterPro" id="IPR036259">
    <property type="entry name" value="MFS_trans_sf"/>
</dbReference>
<keyword evidence="4 5" id="KW-0472">Membrane</keyword>
<accession>A0AAU9F278</accession>
<gene>
    <name evidence="6" type="ORF">DMAD_08580</name>
</gene>
<feature type="transmembrane region" description="Helical" evidence="5">
    <location>
        <begin position="447"/>
        <end position="470"/>
    </location>
</feature>
<evidence type="ECO:0000256" key="1">
    <source>
        <dbReference type="ARBA" id="ARBA00004370"/>
    </source>
</evidence>
<feature type="transmembrane region" description="Helical" evidence="5">
    <location>
        <begin position="93"/>
        <end position="113"/>
    </location>
</feature>
<feature type="transmembrane region" description="Helical" evidence="5">
    <location>
        <begin position="214"/>
        <end position="236"/>
    </location>
</feature>
<dbReference type="Gene3D" id="1.20.1250.20">
    <property type="entry name" value="MFS general substrate transporter like domains"/>
    <property type="match status" value="1"/>
</dbReference>
<evidence type="ECO:0000313" key="6">
    <source>
        <dbReference type="EMBL" id="BFF89959.1"/>
    </source>
</evidence>